<organism evidence="2 3">
    <name type="scientific">Salix purpurea</name>
    <name type="common">Purple osier willow</name>
    <dbReference type="NCBI Taxonomy" id="77065"/>
    <lineage>
        <taxon>Eukaryota</taxon>
        <taxon>Viridiplantae</taxon>
        <taxon>Streptophyta</taxon>
        <taxon>Embryophyta</taxon>
        <taxon>Tracheophyta</taxon>
        <taxon>Spermatophyta</taxon>
        <taxon>Magnoliopsida</taxon>
        <taxon>eudicotyledons</taxon>
        <taxon>Gunneridae</taxon>
        <taxon>Pentapetalae</taxon>
        <taxon>rosids</taxon>
        <taxon>fabids</taxon>
        <taxon>Malpighiales</taxon>
        <taxon>Salicaceae</taxon>
        <taxon>Saliceae</taxon>
        <taxon>Salix</taxon>
    </lineage>
</organism>
<feature type="compositionally biased region" description="Polar residues" evidence="1">
    <location>
        <begin position="21"/>
        <end position="33"/>
    </location>
</feature>
<comment type="caution">
    <text evidence="2">The sequence shown here is derived from an EMBL/GenBank/DDBJ whole genome shotgun (WGS) entry which is preliminary data.</text>
</comment>
<feature type="region of interest" description="Disordered" evidence="1">
    <location>
        <begin position="1"/>
        <end position="33"/>
    </location>
</feature>
<gene>
    <name evidence="2" type="ORF">OIU79_008071</name>
</gene>
<dbReference type="AlphaFoldDB" id="A0A9Q0THI1"/>
<evidence type="ECO:0000256" key="1">
    <source>
        <dbReference type="SAM" id="MobiDB-lite"/>
    </source>
</evidence>
<evidence type="ECO:0000313" key="3">
    <source>
        <dbReference type="Proteomes" id="UP001151532"/>
    </source>
</evidence>
<protein>
    <submittedName>
        <fullName evidence="2">Uncharacterized protein</fullName>
    </submittedName>
</protein>
<reference evidence="2" key="1">
    <citation type="submission" date="2022-11" db="EMBL/GenBank/DDBJ databases">
        <authorList>
            <person name="Hyden B.L."/>
            <person name="Feng K."/>
            <person name="Yates T."/>
            <person name="Jawdy S."/>
            <person name="Smart L.B."/>
            <person name="Muchero W."/>
        </authorList>
    </citation>
    <scope>NUCLEOTIDE SEQUENCE</scope>
    <source>
        <tissue evidence="2">Shoot tip</tissue>
    </source>
</reference>
<evidence type="ECO:0000313" key="2">
    <source>
        <dbReference type="EMBL" id="KAJ6711766.1"/>
    </source>
</evidence>
<accession>A0A9Q0THI1</accession>
<dbReference type="EMBL" id="JAPFFK010000015">
    <property type="protein sequence ID" value="KAJ6711766.1"/>
    <property type="molecule type" value="Genomic_DNA"/>
</dbReference>
<sequence>MVESDKSTDSNLHNPIRLTKSRQILNNQEKNTNLKTISGPAMIIMEGD</sequence>
<proteinExistence type="predicted"/>
<reference evidence="2" key="2">
    <citation type="journal article" date="2023" name="Int. J. Mol. Sci.">
        <title>De Novo Assembly and Annotation of 11 Diverse Shrub Willow (Salix) Genomes Reveals Novel Gene Organization in Sex-Linked Regions.</title>
        <authorList>
            <person name="Hyden B."/>
            <person name="Feng K."/>
            <person name="Yates T.B."/>
            <person name="Jawdy S."/>
            <person name="Cereghino C."/>
            <person name="Smart L.B."/>
            <person name="Muchero W."/>
        </authorList>
    </citation>
    <scope>NUCLEOTIDE SEQUENCE</scope>
    <source>
        <tissue evidence="2">Shoot tip</tissue>
    </source>
</reference>
<dbReference type="Proteomes" id="UP001151532">
    <property type="component" value="Chromosome 1"/>
</dbReference>
<keyword evidence="3" id="KW-1185">Reference proteome</keyword>
<name>A0A9Q0THI1_SALPP</name>